<dbReference type="NCBIfam" id="NF040522">
    <property type="entry name" value="VC1465_fam"/>
    <property type="match status" value="1"/>
</dbReference>
<dbReference type="OrthoDB" id="8795439at2"/>
<proteinExistence type="predicted"/>
<name>A0A1H5XVF1_9PROT</name>
<dbReference type="Gene3D" id="1.10.260.40">
    <property type="entry name" value="lambda repressor-like DNA-binding domains"/>
    <property type="match status" value="1"/>
</dbReference>
<dbReference type="Proteomes" id="UP000236753">
    <property type="component" value="Unassembled WGS sequence"/>
</dbReference>
<organism evidence="1 2">
    <name type="scientific">Nitrosomonas ureae</name>
    <dbReference type="NCBI Taxonomy" id="44577"/>
    <lineage>
        <taxon>Bacteria</taxon>
        <taxon>Pseudomonadati</taxon>
        <taxon>Pseudomonadota</taxon>
        <taxon>Betaproteobacteria</taxon>
        <taxon>Nitrosomonadales</taxon>
        <taxon>Nitrosomonadaceae</taxon>
        <taxon>Nitrosomonas</taxon>
    </lineage>
</organism>
<evidence type="ECO:0000313" key="2">
    <source>
        <dbReference type="Proteomes" id="UP000236753"/>
    </source>
</evidence>
<accession>A0A1H5XVF1</accession>
<dbReference type="CDD" id="cd00093">
    <property type="entry name" value="HTH_XRE"/>
    <property type="match status" value="1"/>
</dbReference>
<dbReference type="InterPro" id="IPR010982">
    <property type="entry name" value="Lambda_DNA-bd_dom_sf"/>
</dbReference>
<sequence>MGFMPACQAVNQVKKCRYRRKPFKPVSYAKLRETRILSRLSVDEVAQMLRVTCRTVRNWESGRVQVPYAAFKLLRILTGYELPSDAWRGWMFLGEVFIVTRGEKLHSARFRLFIVDFRNGQTMAHRSGRKT</sequence>
<dbReference type="SUPFAM" id="SSF47413">
    <property type="entry name" value="lambda repressor-like DNA-binding domains"/>
    <property type="match status" value="1"/>
</dbReference>
<dbReference type="GO" id="GO:0003677">
    <property type="term" value="F:DNA binding"/>
    <property type="evidence" value="ECO:0007669"/>
    <property type="project" value="InterPro"/>
</dbReference>
<evidence type="ECO:0000313" key="1">
    <source>
        <dbReference type="EMBL" id="SEG15759.1"/>
    </source>
</evidence>
<protein>
    <submittedName>
        <fullName evidence="1">Helix-turn-helix domain-containing protein</fullName>
    </submittedName>
</protein>
<dbReference type="AlphaFoldDB" id="A0A1H5XVF1"/>
<gene>
    <name evidence="1" type="ORF">SAMN05216334_13234</name>
</gene>
<dbReference type="InterPro" id="IPR001387">
    <property type="entry name" value="Cro/C1-type_HTH"/>
</dbReference>
<reference evidence="1 2" key="1">
    <citation type="submission" date="2016-10" db="EMBL/GenBank/DDBJ databases">
        <authorList>
            <person name="de Groot N.N."/>
        </authorList>
    </citation>
    <scope>NUCLEOTIDE SEQUENCE [LARGE SCALE GENOMIC DNA]</scope>
    <source>
        <strain evidence="1 2">Nm13</strain>
    </source>
</reference>
<dbReference type="EMBL" id="FNUX01000032">
    <property type="protein sequence ID" value="SEG15759.1"/>
    <property type="molecule type" value="Genomic_DNA"/>
</dbReference>